<gene>
    <name evidence="2" type="ORF">METZ01_LOCUS329751</name>
</gene>
<dbReference type="AlphaFoldDB" id="A0A382PVL2"/>
<evidence type="ECO:0000313" key="2">
    <source>
        <dbReference type="EMBL" id="SVC76897.1"/>
    </source>
</evidence>
<accession>A0A382PVL2</accession>
<protein>
    <submittedName>
        <fullName evidence="2">Uncharacterized protein</fullName>
    </submittedName>
</protein>
<organism evidence="2">
    <name type="scientific">marine metagenome</name>
    <dbReference type="NCBI Taxonomy" id="408172"/>
    <lineage>
        <taxon>unclassified sequences</taxon>
        <taxon>metagenomes</taxon>
        <taxon>ecological metagenomes</taxon>
    </lineage>
</organism>
<dbReference type="EMBL" id="UINC01109815">
    <property type="protein sequence ID" value="SVC76897.1"/>
    <property type="molecule type" value="Genomic_DNA"/>
</dbReference>
<proteinExistence type="predicted"/>
<feature type="transmembrane region" description="Helical" evidence="1">
    <location>
        <begin position="6"/>
        <end position="25"/>
    </location>
</feature>
<name>A0A382PVL2_9ZZZZ</name>
<sequence>MIGAIWGFVDWGIAGAIIASLYNYINKNK</sequence>
<keyword evidence="1" id="KW-0472">Membrane</keyword>
<keyword evidence="1" id="KW-1133">Transmembrane helix</keyword>
<evidence type="ECO:0000256" key="1">
    <source>
        <dbReference type="SAM" id="Phobius"/>
    </source>
</evidence>
<keyword evidence="1" id="KW-0812">Transmembrane</keyword>
<reference evidence="2" key="1">
    <citation type="submission" date="2018-05" db="EMBL/GenBank/DDBJ databases">
        <authorList>
            <person name="Lanie J.A."/>
            <person name="Ng W.-L."/>
            <person name="Kazmierczak K.M."/>
            <person name="Andrzejewski T.M."/>
            <person name="Davidsen T.M."/>
            <person name="Wayne K.J."/>
            <person name="Tettelin H."/>
            <person name="Glass J.I."/>
            <person name="Rusch D."/>
            <person name="Podicherti R."/>
            <person name="Tsui H.-C.T."/>
            <person name="Winkler M.E."/>
        </authorList>
    </citation>
    <scope>NUCLEOTIDE SEQUENCE</scope>
</reference>